<feature type="transmembrane region" description="Helical" evidence="1">
    <location>
        <begin position="236"/>
        <end position="257"/>
    </location>
</feature>
<gene>
    <name evidence="2" type="ORF">F1737_08745</name>
</gene>
<organism evidence="2 3">
    <name type="scientific">Methanochimaera problematica</name>
    <dbReference type="NCBI Taxonomy" id="2609417"/>
    <lineage>
        <taxon>Archaea</taxon>
        <taxon>Methanobacteriati</taxon>
        <taxon>Methanobacteriota</taxon>
        <taxon>Stenosarchaea group</taxon>
        <taxon>Methanomicrobia</taxon>
        <taxon>Methanomicrobiales</taxon>
        <taxon>Methanomicrobiaceae</taxon>
        <taxon>Methanochimaera</taxon>
    </lineage>
</organism>
<dbReference type="AlphaFoldDB" id="A0AA97I4V7"/>
<feature type="transmembrane region" description="Helical" evidence="1">
    <location>
        <begin position="203"/>
        <end position="224"/>
    </location>
</feature>
<feature type="transmembrane region" description="Helical" evidence="1">
    <location>
        <begin position="263"/>
        <end position="288"/>
    </location>
</feature>
<feature type="transmembrane region" description="Helical" evidence="1">
    <location>
        <begin position="84"/>
        <end position="101"/>
    </location>
</feature>
<name>A0AA97I4V7_9EURY</name>
<reference evidence="2 3" key="1">
    <citation type="submission" date="2019-09" db="EMBL/GenBank/DDBJ databases">
        <title>The complete genome of Methanoplanus sp. FWC-SCC4.</title>
        <authorList>
            <person name="Chen S.-C."/>
            <person name="Zhou Y.-Z."/>
            <person name="Lai M.-C."/>
        </authorList>
    </citation>
    <scope>NUCLEOTIDE SEQUENCE [LARGE SCALE GENOMIC DNA]</scope>
    <source>
        <strain evidence="2 3">FWC-SCC4</strain>
    </source>
</reference>
<sequence>MSRLEDFLAPLNEGVWEVEISKESVTEPLGPEWEKSSINVPSPGTIASFRNGQYHVHETEDEWKVHLDRYDPKKHPIMHLLDDAPLLLMIGDTFVTLISGIRRNEVNDTEEILNKQRRGWQLQVLAGIFLLLAGLEIISEPLLAFSGITGLIVPLAITGLGLVMIVKEIMDLKNSFSPWEVLRGLSVVSAGIIAYYLPIIWWVVILTGVLALWMLASAFMLLRRVKKGRSAVPEGFVSRMLIGILSLCLSVGILLTPVGLLKIFMVILGSIVILIGVMVSVNGLRLGIMMKSAKKKGKAD</sequence>
<proteinExistence type="predicted"/>
<feature type="transmembrane region" description="Helical" evidence="1">
    <location>
        <begin position="144"/>
        <end position="166"/>
    </location>
</feature>
<dbReference type="EMBL" id="CP043875">
    <property type="protein sequence ID" value="WOF16771.1"/>
    <property type="molecule type" value="Genomic_DNA"/>
</dbReference>
<keyword evidence="1" id="KW-1133">Transmembrane helix</keyword>
<feature type="transmembrane region" description="Helical" evidence="1">
    <location>
        <begin position="122"/>
        <end position="138"/>
    </location>
</feature>
<evidence type="ECO:0000256" key="1">
    <source>
        <dbReference type="SAM" id="Phobius"/>
    </source>
</evidence>
<keyword evidence="3" id="KW-1185">Reference proteome</keyword>
<keyword evidence="1" id="KW-0812">Transmembrane</keyword>
<feature type="transmembrane region" description="Helical" evidence="1">
    <location>
        <begin position="178"/>
        <end position="197"/>
    </location>
</feature>
<dbReference type="KEGG" id="mefw:F1737_08745"/>
<dbReference type="Proteomes" id="UP001301797">
    <property type="component" value="Chromosome"/>
</dbReference>
<evidence type="ECO:0000313" key="2">
    <source>
        <dbReference type="EMBL" id="WOF16771.1"/>
    </source>
</evidence>
<evidence type="ECO:0008006" key="4">
    <source>
        <dbReference type="Google" id="ProtNLM"/>
    </source>
</evidence>
<accession>A0AA97I4V7</accession>
<protein>
    <recommendedName>
        <fullName evidence="4">DUF308 domain-containing protein</fullName>
    </recommendedName>
</protein>
<evidence type="ECO:0000313" key="3">
    <source>
        <dbReference type="Proteomes" id="UP001301797"/>
    </source>
</evidence>
<dbReference type="RefSeq" id="WP_317136198.1">
    <property type="nucleotide sequence ID" value="NZ_CP043875.1"/>
</dbReference>
<keyword evidence="1" id="KW-0472">Membrane</keyword>
<dbReference type="GeneID" id="85230247"/>